<evidence type="ECO:0000313" key="4">
    <source>
        <dbReference type="Proteomes" id="UP001370348"/>
    </source>
</evidence>
<evidence type="ECO:0000256" key="2">
    <source>
        <dbReference type="SAM" id="Phobius"/>
    </source>
</evidence>
<feature type="transmembrane region" description="Helical" evidence="2">
    <location>
        <begin position="47"/>
        <end position="65"/>
    </location>
</feature>
<feature type="region of interest" description="Disordered" evidence="1">
    <location>
        <begin position="69"/>
        <end position="88"/>
    </location>
</feature>
<dbReference type="Proteomes" id="UP001370348">
    <property type="component" value="Chromosome"/>
</dbReference>
<keyword evidence="2" id="KW-1133">Transmembrane helix</keyword>
<evidence type="ECO:0000313" key="3">
    <source>
        <dbReference type="EMBL" id="WXB14742.1"/>
    </source>
</evidence>
<accession>A0ABZ2M088</accession>
<reference evidence="3 4" key="1">
    <citation type="submission" date="2021-12" db="EMBL/GenBank/DDBJ databases">
        <title>Discovery of the Pendulisporaceae a myxobacterial family with distinct sporulation behavior and unique specialized metabolism.</title>
        <authorList>
            <person name="Garcia R."/>
            <person name="Popoff A."/>
            <person name="Bader C.D."/>
            <person name="Loehr J."/>
            <person name="Walesch S."/>
            <person name="Walt C."/>
            <person name="Boldt J."/>
            <person name="Bunk B."/>
            <person name="Haeckl F.J.F.P.J."/>
            <person name="Gunesch A.P."/>
            <person name="Birkelbach J."/>
            <person name="Nuebel U."/>
            <person name="Pietschmann T."/>
            <person name="Bach T."/>
            <person name="Mueller R."/>
        </authorList>
    </citation>
    <scope>NUCLEOTIDE SEQUENCE [LARGE SCALE GENOMIC DNA]</scope>
    <source>
        <strain evidence="3 4">MSr11954</strain>
    </source>
</reference>
<dbReference type="RefSeq" id="WP_394824367.1">
    <property type="nucleotide sequence ID" value="NZ_CP089984.1"/>
</dbReference>
<gene>
    <name evidence="3" type="ORF">LZC94_43830</name>
</gene>
<evidence type="ECO:0000256" key="1">
    <source>
        <dbReference type="SAM" id="MobiDB-lite"/>
    </source>
</evidence>
<feature type="compositionally biased region" description="Low complexity" evidence="1">
    <location>
        <begin position="76"/>
        <end position="88"/>
    </location>
</feature>
<organism evidence="3 4">
    <name type="scientific">Pendulispora albinea</name>
    <dbReference type="NCBI Taxonomy" id="2741071"/>
    <lineage>
        <taxon>Bacteria</taxon>
        <taxon>Pseudomonadati</taxon>
        <taxon>Myxococcota</taxon>
        <taxon>Myxococcia</taxon>
        <taxon>Myxococcales</taxon>
        <taxon>Sorangiineae</taxon>
        <taxon>Pendulisporaceae</taxon>
        <taxon>Pendulispora</taxon>
    </lineage>
</organism>
<name>A0ABZ2M088_9BACT</name>
<keyword evidence="4" id="KW-1185">Reference proteome</keyword>
<dbReference type="EMBL" id="CP089984">
    <property type="protein sequence ID" value="WXB14742.1"/>
    <property type="molecule type" value="Genomic_DNA"/>
</dbReference>
<keyword evidence="2" id="KW-0472">Membrane</keyword>
<feature type="transmembrane region" description="Helical" evidence="2">
    <location>
        <begin position="20"/>
        <end position="41"/>
    </location>
</feature>
<keyword evidence="2" id="KW-0812">Transmembrane</keyword>
<protein>
    <submittedName>
        <fullName evidence="3">Uncharacterized protein</fullName>
    </submittedName>
</protein>
<sequence length="88" mass="9361">MKSSSAPASPRTRTLTSKEIWRAPIWLGVITVVGLLAALFSDGVGDGASWLALAVPSAVSIWFAVRPARDARSTDPTRTARPTRPTQS</sequence>
<proteinExistence type="predicted"/>